<dbReference type="PROSITE" id="PS51257">
    <property type="entry name" value="PROKAR_LIPOPROTEIN"/>
    <property type="match status" value="1"/>
</dbReference>
<feature type="compositionally biased region" description="Acidic residues" evidence="1">
    <location>
        <begin position="115"/>
        <end position="124"/>
    </location>
</feature>
<reference evidence="3 4" key="1">
    <citation type="submission" date="2023-10" db="EMBL/GenBank/DDBJ databases">
        <title>Psychrosphaera aquimaarina strain SW33 isolated from seawater.</title>
        <authorList>
            <person name="Bayburt H."/>
            <person name="Kim J.M."/>
            <person name="Choi B.J."/>
            <person name="Jeon C.O."/>
        </authorList>
    </citation>
    <scope>NUCLEOTIDE SEQUENCE [LARGE SCALE GENOMIC DNA]</scope>
    <source>
        <strain evidence="3 4">KCTC 52743</strain>
    </source>
</reference>
<evidence type="ECO:0000313" key="3">
    <source>
        <dbReference type="EMBL" id="MDU0111606.1"/>
    </source>
</evidence>
<feature type="compositionally biased region" description="Acidic residues" evidence="1">
    <location>
        <begin position="31"/>
        <end position="40"/>
    </location>
</feature>
<feature type="signal peptide" evidence="2">
    <location>
        <begin position="1"/>
        <end position="21"/>
    </location>
</feature>
<keyword evidence="2" id="KW-0732">Signal</keyword>
<proteinExistence type="predicted"/>
<gene>
    <name evidence="3" type="ORF">RT723_00990</name>
</gene>
<dbReference type="EMBL" id="JAWCUA010000001">
    <property type="protein sequence ID" value="MDU0111606.1"/>
    <property type="molecule type" value="Genomic_DNA"/>
</dbReference>
<dbReference type="InterPro" id="IPR022269">
    <property type="entry name" value="SO_2930-like_C"/>
</dbReference>
<organism evidence="3 4">
    <name type="scientific">Psychrosphaera aquimarina</name>
    <dbReference type="NCBI Taxonomy" id="2044854"/>
    <lineage>
        <taxon>Bacteria</taxon>
        <taxon>Pseudomonadati</taxon>
        <taxon>Pseudomonadota</taxon>
        <taxon>Gammaproteobacteria</taxon>
        <taxon>Alteromonadales</taxon>
        <taxon>Pseudoalteromonadaceae</taxon>
        <taxon>Psychrosphaera</taxon>
    </lineage>
</organism>
<dbReference type="Proteomes" id="UP001257914">
    <property type="component" value="Unassembled WGS sequence"/>
</dbReference>
<feature type="compositionally biased region" description="Acidic residues" evidence="1">
    <location>
        <begin position="137"/>
        <end position="146"/>
    </location>
</feature>
<feature type="compositionally biased region" description="Acidic residues" evidence="1">
    <location>
        <begin position="71"/>
        <end position="80"/>
    </location>
</feature>
<comment type="caution">
    <text evidence="3">The sequence shown here is derived from an EMBL/GenBank/DDBJ whole genome shotgun (WGS) entry which is preliminary data.</text>
</comment>
<keyword evidence="4" id="KW-1185">Reference proteome</keyword>
<accession>A0ABU3QW00</accession>
<feature type="chain" id="PRO_5046511238" evidence="2">
    <location>
        <begin position="22"/>
        <end position="535"/>
    </location>
</feature>
<dbReference type="NCBIfam" id="TIGR03806">
    <property type="entry name" value="chp_HNE_0200"/>
    <property type="match status" value="1"/>
</dbReference>
<dbReference type="InterPro" id="IPR028974">
    <property type="entry name" value="TSP_type-3_rpt"/>
</dbReference>
<dbReference type="Gene3D" id="4.10.1080.10">
    <property type="entry name" value="TSP type-3 repeat"/>
    <property type="match status" value="1"/>
</dbReference>
<dbReference type="RefSeq" id="WP_315945528.1">
    <property type="nucleotide sequence ID" value="NZ_JAWCUA010000001.1"/>
</dbReference>
<sequence length="535" mass="58096">MQYSKLISILFVSLLTLSACGGSSSNGPVDTDSDGVEDTLDAFPNDASETKDSDNDGVGDNSDAFPNDASETLDSDEDGVGDNTDVFPNDASETIDTDEDGVGDNADAFPIDASETLDTDEDGVGDNADAFPNDASETLDTDEDGVGDNTDAFPNDPTKTVTACIAEGTEVNFEALESENCELLSQYNLFSDSTNPTTGVNGNKSLPYDLSMPLFTDYATKYRFVVLPEDKSATYNENEVMDLPVGSVLIKTFSLPSNTSMRGFANEKLIETRLLIHRESGWTALPYIWNAEGTEAEYKPRGKTEALSLTHNGSELEFSYVVPSDSQCKECHQLLDTDTDGKAISGSGKFWPIGPKARFLNYEISYNGEEKNQLIAWSEKNMLSGLPTELDTITTVPEYHDEDAASLNNSVWSEEYINTLARGYLDINCAHCHRPIGSANNYGLFLENNRELSTATGICKAPIAPPGNSSVEGTLLDIKPGDADNSFLYERITTEDAGLKMPKIGRSLVHTEGTELIKVWINLLDKDPFNQQACP</sequence>
<evidence type="ECO:0000256" key="1">
    <source>
        <dbReference type="SAM" id="MobiDB-lite"/>
    </source>
</evidence>
<dbReference type="SUPFAM" id="SSF103647">
    <property type="entry name" value="TSP type-3 repeat"/>
    <property type="match status" value="1"/>
</dbReference>
<protein>
    <submittedName>
        <fullName evidence="3">SO2930 family diheme c-type cytochrome</fullName>
    </submittedName>
</protein>
<evidence type="ECO:0000313" key="4">
    <source>
        <dbReference type="Proteomes" id="UP001257914"/>
    </source>
</evidence>
<evidence type="ECO:0000256" key="2">
    <source>
        <dbReference type="SAM" id="SignalP"/>
    </source>
</evidence>
<name>A0ABU3QW00_9GAMM</name>
<feature type="region of interest" description="Disordered" evidence="1">
    <location>
        <begin position="22"/>
        <end position="154"/>
    </location>
</feature>
<feature type="compositionally biased region" description="Acidic residues" evidence="1">
    <location>
        <begin position="93"/>
        <end position="102"/>
    </location>
</feature>